<gene>
    <name evidence="1" type="ORF">FHS23_000165</name>
</gene>
<protein>
    <submittedName>
        <fullName evidence="1">Arginine decarboxylase-like protein</fullName>
    </submittedName>
</protein>
<name>A0A839RWF4_9PSEU</name>
<dbReference type="Proteomes" id="UP000550714">
    <property type="component" value="Unassembled WGS sequence"/>
</dbReference>
<evidence type="ECO:0000313" key="2">
    <source>
        <dbReference type="Proteomes" id="UP000550714"/>
    </source>
</evidence>
<comment type="caution">
    <text evidence="1">The sequence shown here is derived from an EMBL/GenBank/DDBJ whole genome shotgun (WGS) entry which is preliminary data.</text>
</comment>
<dbReference type="RefSeq" id="WP_183646191.1">
    <property type="nucleotide sequence ID" value="NZ_JACHWU010000001.1"/>
</dbReference>
<reference evidence="1 2" key="1">
    <citation type="submission" date="2020-08" db="EMBL/GenBank/DDBJ databases">
        <title>Genomic Encyclopedia of Type Strains, Phase III (KMG-III): the genomes of soil and plant-associated and newly described type strains.</title>
        <authorList>
            <person name="Whitman W."/>
        </authorList>
    </citation>
    <scope>NUCLEOTIDE SEQUENCE [LARGE SCALE GENOMIC DNA]</scope>
    <source>
        <strain evidence="1 2">CECT 8577</strain>
    </source>
</reference>
<dbReference type="AlphaFoldDB" id="A0A839RWF4"/>
<evidence type="ECO:0000313" key="1">
    <source>
        <dbReference type="EMBL" id="MBB3049170.1"/>
    </source>
</evidence>
<sequence length="106" mass="11546">MSGFDVNANELDTYAGKLGGQRETAGQIGSLVDKADVGDQSWGIVGIFVLNNYKEMLGDLKDLFTSLDEGFASGEDKFKNAAKGYREKERAVKELLDKFDITMGGK</sequence>
<accession>A0A839RWF4</accession>
<dbReference type="EMBL" id="JACHWU010000001">
    <property type="protein sequence ID" value="MBB3049170.1"/>
    <property type="molecule type" value="Genomic_DNA"/>
</dbReference>
<keyword evidence="2" id="KW-1185">Reference proteome</keyword>
<organism evidence="1 2">
    <name type="scientific">Prauserella isguenensis</name>
    <dbReference type="NCBI Taxonomy" id="1470180"/>
    <lineage>
        <taxon>Bacteria</taxon>
        <taxon>Bacillati</taxon>
        <taxon>Actinomycetota</taxon>
        <taxon>Actinomycetes</taxon>
        <taxon>Pseudonocardiales</taxon>
        <taxon>Pseudonocardiaceae</taxon>
        <taxon>Prauserella</taxon>
    </lineage>
</organism>
<proteinExistence type="predicted"/>